<proteinExistence type="predicted"/>
<dbReference type="EMBL" id="KV454013">
    <property type="protein sequence ID" value="ODV96493.1"/>
    <property type="molecule type" value="Genomic_DNA"/>
</dbReference>
<feature type="non-terminal residue" evidence="1">
    <location>
        <position position="153"/>
    </location>
</feature>
<evidence type="ECO:0000313" key="2">
    <source>
        <dbReference type="Proteomes" id="UP000094236"/>
    </source>
</evidence>
<evidence type="ECO:0000313" key="1">
    <source>
        <dbReference type="EMBL" id="ODV96493.1"/>
    </source>
</evidence>
<gene>
    <name evidence="1" type="ORF">PACTADRAFT_49827</name>
</gene>
<sequence>MYSSDITGTGENGEDEPVAALRAGLRSNVLLIRAPQAPAAELGWHIIGHRVDAIDSYRMFTLSDGVTYQWTTSGKFLEKVANVGEKESEVRERIAQVIPAGKGGFNIKVDESKIPREMAIASAMCSYIDQWNTDFAVGGIYLAHQPRQVRWKR</sequence>
<dbReference type="AlphaFoldDB" id="A0A1E4TXH6"/>
<organism evidence="1 2">
    <name type="scientific">Pachysolen tannophilus NRRL Y-2460</name>
    <dbReference type="NCBI Taxonomy" id="669874"/>
    <lineage>
        <taxon>Eukaryota</taxon>
        <taxon>Fungi</taxon>
        <taxon>Dikarya</taxon>
        <taxon>Ascomycota</taxon>
        <taxon>Saccharomycotina</taxon>
        <taxon>Pichiomycetes</taxon>
        <taxon>Pachysolenaceae</taxon>
        <taxon>Pachysolen</taxon>
    </lineage>
</organism>
<name>A0A1E4TXH6_PACTA</name>
<protein>
    <submittedName>
        <fullName evidence="1">Uncharacterized protein</fullName>
    </submittedName>
</protein>
<dbReference type="Proteomes" id="UP000094236">
    <property type="component" value="Unassembled WGS sequence"/>
</dbReference>
<reference evidence="2" key="1">
    <citation type="submission" date="2016-05" db="EMBL/GenBank/DDBJ databases">
        <title>Comparative genomics of biotechnologically important yeasts.</title>
        <authorList>
            <consortium name="DOE Joint Genome Institute"/>
            <person name="Riley R."/>
            <person name="Haridas S."/>
            <person name="Wolfe K.H."/>
            <person name="Lopes M.R."/>
            <person name="Hittinger C.T."/>
            <person name="Goker M."/>
            <person name="Salamov A."/>
            <person name="Wisecaver J."/>
            <person name="Long T.M."/>
            <person name="Aerts A.L."/>
            <person name="Barry K."/>
            <person name="Choi C."/>
            <person name="Clum A."/>
            <person name="Coughlan A.Y."/>
            <person name="Deshpande S."/>
            <person name="Douglass A.P."/>
            <person name="Hanson S.J."/>
            <person name="Klenk H.-P."/>
            <person name="Labutti K."/>
            <person name="Lapidus A."/>
            <person name="Lindquist E."/>
            <person name="Lipzen A."/>
            <person name="Meier-Kolthoff J.P."/>
            <person name="Ohm R.A."/>
            <person name="Otillar R.P."/>
            <person name="Pangilinan J."/>
            <person name="Peng Y."/>
            <person name="Rokas A."/>
            <person name="Rosa C.A."/>
            <person name="Scheuner C."/>
            <person name="Sibirny A.A."/>
            <person name="Slot J.C."/>
            <person name="Stielow J.B."/>
            <person name="Sun H."/>
            <person name="Kurtzman C.P."/>
            <person name="Blackwell M."/>
            <person name="Grigoriev I.V."/>
            <person name="Jeffries T.W."/>
        </authorList>
    </citation>
    <scope>NUCLEOTIDE SEQUENCE [LARGE SCALE GENOMIC DNA]</scope>
    <source>
        <strain evidence="2">NRRL Y-2460</strain>
    </source>
</reference>
<keyword evidence="2" id="KW-1185">Reference proteome</keyword>
<accession>A0A1E4TXH6</accession>
<dbReference type="OrthoDB" id="3999883at2759"/>